<evidence type="ECO:0000313" key="5">
    <source>
        <dbReference type="Proteomes" id="UP000195514"/>
    </source>
</evidence>
<dbReference type="PROSITE" id="PS51186">
    <property type="entry name" value="GNAT"/>
    <property type="match status" value="1"/>
</dbReference>
<dbReference type="InterPro" id="IPR000182">
    <property type="entry name" value="GNAT_dom"/>
</dbReference>
<evidence type="ECO:0000259" key="3">
    <source>
        <dbReference type="PROSITE" id="PS51186"/>
    </source>
</evidence>
<proteinExistence type="predicted"/>
<feature type="domain" description="N-acetyltransferase" evidence="3">
    <location>
        <begin position="16"/>
        <end position="178"/>
    </location>
</feature>
<accession>A0A1Y6K2I1</accession>
<dbReference type="AlphaFoldDB" id="A0A1Y6K2I1"/>
<name>A0A1Y6K2I1_9CHLR</name>
<reference evidence="5" key="1">
    <citation type="submission" date="2017-05" db="EMBL/GenBank/DDBJ databases">
        <authorList>
            <person name="Kirkegaard R."/>
            <person name="Mcilroy J S."/>
        </authorList>
    </citation>
    <scope>NUCLEOTIDE SEQUENCE [LARGE SCALE GENOMIC DNA]</scope>
</reference>
<dbReference type="CDD" id="cd04301">
    <property type="entry name" value="NAT_SF"/>
    <property type="match status" value="1"/>
</dbReference>
<dbReference type="Gene3D" id="3.40.630.30">
    <property type="match status" value="1"/>
</dbReference>
<dbReference type="KEGG" id="abat:CFX1CAM_0012"/>
<dbReference type="GO" id="GO:0016747">
    <property type="term" value="F:acyltransferase activity, transferring groups other than amino-acyl groups"/>
    <property type="evidence" value="ECO:0007669"/>
    <property type="project" value="InterPro"/>
</dbReference>
<dbReference type="EMBL" id="LT859958">
    <property type="protein sequence ID" value="SMX53078.1"/>
    <property type="molecule type" value="Genomic_DNA"/>
</dbReference>
<keyword evidence="2" id="KW-0012">Acyltransferase</keyword>
<dbReference type="Proteomes" id="UP000195514">
    <property type="component" value="Chromosome I"/>
</dbReference>
<dbReference type="InterPro" id="IPR016181">
    <property type="entry name" value="Acyl_CoA_acyltransferase"/>
</dbReference>
<sequence length="181" mass="20914">MASNTDAETEIPLTDLLIRQTTRADLPALEWDGEYWKFREMFADLFNRSLEGDVLLWIVVSPGGDMIGQAFVALRSGDRNAADGKTRAYVFSFRVKEKWRNRGVGSTLMKFIECDLWQRGFRYVTLNVAKDNPDALRLYRRMGYEVIDSCPGIWSYRDPDGIIHHVNEPSWRMLKNLSGKE</sequence>
<evidence type="ECO:0000256" key="2">
    <source>
        <dbReference type="ARBA" id="ARBA00023315"/>
    </source>
</evidence>
<dbReference type="InterPro" id="IPR050832">
    <property type="entry name" value="Bact_Acetyltransf"/>
</dbReference>
<organism evidence="4 5">
    <name type="scientific">Candidatus Brevifilum fermentans</name>
    <dbReference type="NCBI Taxonomy" id="1986204"/>
    <lineage>
        <taxon>Bacteria</taxon>
        <taxon>Bacillati</taxon>
        <taxon>Chloroflexota</taxon>
        <taxon>Anaerolineae</taxon>
        <taxon>Anaerolineales</taxon>
        <taxon>Anaerolineaceae</taxon>
        <taxon>Candidatus Brevifilum</taxon>
    </lineage>
</organism>
<dbReference type="PANTHER" id="PTHR43877">
    <property type="entry name" value="AMINOALKYLPHOSPHONATE N-ACETYLTRANSFERASE-RELATED-RELATED"/>
    <property type="match status" value="1"/>
</dbReference>
<evidence type="ECO:0000313" key="4">
    <source>
        <dbReference type="EMBL" id="SMX53078.1"/>
    </source>
</evidence>
<dbReference type="OrthoDB" id="9795206at2"/>
<evidence type="ECO:0000256" key="1">
    <source>
        <dbReference type="ARBA" id="ARBA00022679"/>
    </source>
</evidence>
<dbReference type="RefSeq" id="WP_157891610.1">
    <property type="nucleotide sequence ID" value="NZ_LT859958.1"/>
</dbReference>
<gene>
    <name evidence="4" type="ORF">CFX1CAM_0012</name>
</gene>
<keyword evidence="5" id="KW-1185">Reference proteome</keyword>
<dbReference type="SUPFAM" id="SSF55729">
    <property type="entry name" value="Acyl-CoA N-acyltransferases (Nat)"/>
    <property type="match status" value="1"/>
</dbReference>
<dbReference type="Pfam" id="PF00583">
    <property type="entry name" value="Acetyltransf_1"/>
    <property type="match status" value="1"/>
</dbReference>
<protein>
    <recommendedName>
        <fullName evidence="3">N-acetyltransferase domain-containing protein</fullName>
    </recommendedName>
</protein>
<keyword evidence="1" id="KW-0808">Transferase</keyword>